<evidence type="ECO:0000313" key="7">
    <source>
        <dbReference type="Proteomes" id="UP000292346"/>
    </source>
</evidence>
<keyword evidence="1 4" id="KW-0808">Transferase</keyword>
<feature type="binding site" evidence="4">
    <location>
        <begin position="292"/>
        <end position="298"/>
    </location>
    <ligand>
        <name>acetyl-CoA</name>
        <dbReference type="ChEBI" id="CHEBI:57288"/>
        <label>2</label>
    </ligand>
</feature>
<comment type="caution">
    <text evidence="6">The sequence shown here is derived from an EMBL/GenBank/DDBJ whole genome shotgun (WGS) entry which is preliminary data.</text>
</comment>
<dbReference type="EC" id="2.3.1.189" evidence="4"/>
<evidence type="ECO:0000313" key="6">
    <source>
        <dbReference type="EMBL" id="TCC04131.1"/>
    </source>
</evidence>
<protein>
    <recommendedName>
        <fullName evidence="4">Mycothiol acetyltransferase</fullName>
        <shortName evidence="4">MSH acetyltransferase</shortName>
        <ecNumber evidence="4">2.3.1.189</ecNumber>
    </recommendedName>
    <alternativeName>
        <fullName evidence="4">Mycothiol synthase</fullName>
    </alternativeName>
</protein>
<comment type="caution">
    <text evidence="4">Lacks conserved residue(s) required for the propagation of feature annotation.</text>
</comment>
<comment type="subunit">
    <text evidence="4">Monomer.</text>
</comment>
<dbReference type="PANTHER" id="PTHR43420">
    <property type="entry name" value="ACETYLTRANSFERASE"/>
    <property type="match status" value="1"/>
</dbReference>
<dbReference type="EMBL" id="SJJZ01000004">
    <property type="protein sequence ID" value="TCC04131.1"/>
    <property type="molecule type" value="Genomic_DNA"/>
</dbReference>
<dbReference type="NCBIfam" id="TIGR03448">
    <property type="entry name" value="mycothiol_MshD"/>
    <property type="match status" value="1"/>
</dbReference>
<evidence type="ECO:0000259" key="5">
    <source>
        <dbReference type="PROSITE" id="PS51186"/>
    </source>
</evidence>
<comment type="catalytic activity">
    <reaction evidence="4">
        <text>1D-myo-inositol 2-(L-cysteinylamino)-2-deoxy-alpha-D-glucopyranoside + acetyl-CoA = mycothiol + CoA + H(+)</text>
        <dbReference type="Rhea" id="RHEA:26172"/>
        <dbReference type="ChEBI" id="CHEBI:15378"/>
        <dbReference type="ChEBI" id="CHEBI:16768"/>
        <dbReference type="ChEBI" id="CHEBI:57287"/>
        <dbReference type="ChEBI" id="CHEBI:57288"/>
        <dbReference type="ChEBI" id="CHEBI:58887"/>
        <dbReference type="EC" id="2.3.1.189"/>
    </reaction>
</comment>
<comment type="similarity">
    <text evidence="4">Belongs to the acetyltransferase family. MshD subfamily.</text>
</comment>
<accession>A0A4R0H1D6</accession>
<dbReference type="CDD" id="cd04301">
    <property type="entry name" value="NAT_SF"/>
    <property type="match status" value="1"/>
</dbReference>
<dbReference type="PIRSF" id="PIRSF021524">
    <property type="entry name" value="MSH_acetyltransferase"/>
    <property type="match status" value="1"/>
</dbReference>
<feature type="domain" description="N-acetyltransferase" evidence="5">
    <location>
        <begin position="206"/>
        <end position="349"/>
    </location>
</feature>
<dbReference type="InterPro" id="IPR050680">
    <property type="entry name" value="YpeA/RimI_acetyltransf"/>
</dbReference>
<dbReference type="Proteomes" id="UP000292346">
    <property type="component" value="Unassembled WGS sequence"/>
</dbReference>
<organism evidence="6 7">
    <name type="scientific">Kribbella soli</name>
    <dbReference type="NCBI Taxonomy" id="1124743"/>
    <lineage>
        <taxon>Bacteria</taxon>
        <taxon>Bacillati</taxon>
        <taxon>Actinomycetota</taxon>
        <taxon>Actinomycetes</taxon>
        <taxon>Propionibacteriales</taxon>
        <taxon>Kribbellaceae</taxon>
        <taxon>Kribbella</taxon>
    </lineage>
</organism>
<evidence type="ECO:0000256" key="2">
    <source>
        <dbReference type="ARBA" id="ARBA00022737"/>
    </source>
</evidence>
<feature type="binding site" evidence="4">
    <location>
        <begin position="134"/>
        <end position="136"/>
    </location>
    <ligand>
        <name>acetyl-CoA</name>
        <dbReference type="ChEBI" id="CHEBI:57288"/>
        <label>1</label>
    </ligand>
</feature>
<feature type="binding site" evidence="4">
    <location>
        <position position="233"/>
    </location>
    <ligand>
        <name>1D-myo-inositol 2-(L-cysteinylamino)-2-deoxy-alpha-D-glucopyranoside</name>
        <dbReference type="ChEBI" id="CHEBI:58887"/>
    </ligand>
</feature>
<dbReference type="SUPFAM" id="SSF55729">
    <property type="entry name" value="Acyl-CoA N-acyltransferases (Nat)"/>
    <property type="match status" value="1"/>
</dbReference>
<proteinExistence type="inferred from homology"/>
<dbReference type="HAMAP" id="MF_01698">
    <property type="entry name" value="MshD"/>
    <property type="match status" value="1"/>
</dbReference>
<dbReference type="GO" id="GO:0035447">
    <property type="term" value="F:mycothiol synthase activity"/>
    <property type="evidence" value="ECO:0007669"/>
    <property type="project" value="UniProtKB-UniRule"/>
</dbReference>
<dbReference type="InterPro" id="IPR016181">
    <property type="entry name" value="Acyl_CoA_acyltransferase"/>
</dbReference>
<feature type="binding site" evidence="4">
    <location>
        <position position="83"/>
    </location>
    <ligand>
        <name>1D-myo-inositol 2-(L-cysteinylamino)-2-deoxy-alpha-D-glucopyranoside</name>
        <dbReference type="ChEBI" id="CHEBI:58887"/>
    </ligand>
</feature>
<dbReference type="PROSITE" id="PS51186">
    <property type="entry name" value="GNAT"/>
    <property type="match status" value="1"/>
</dbReference>
<dbReference type="OrthoDB" id="3208058at2"/>
<evidence type="ECO:0000256" key="4">
    <source>
        <dbReference type="HAMAP-Rule" id="MF_01698"/>
    </source>
</evidence>
<dbReference type="Pfam" id="PF00583">
    <property type="entry name" value="Acetyltransf_1"/>
    <property type="match status" value="2"/>
</dbReference>
<feature type="binding site" evidence="4">
    <location>
        <position position="320"/>
    </location>
    <ligand>
        <name>1D-myo-inositol 2-(L-cysteinylamino)-2-deoxy-alpha-D-glucopyranoside</name>
        <dbReference type="ChEBI" id="CHEBI:58887"/>
    </ligand>
</feature>
<dbReference type="GO" id="GO:0010125">
    <property type="term" value="P:mycothiol biosynthetic process"/>
    <property type="evidence" value="ECO:0007669"/>
    <property type="project" value="UniProtKB-UniRule"/>
</dbReference>
<feature type="binding site" evidence="4">
    <location>
        <begin position="142"/>
        <end position="147"/>
    </location>
    <ligand>
        <name>acetyl-CoA</name>
        <dbReference type="ChEBI" id="CHEBI:57288"/>
        <label>1</label>
    </ligand>
</feature>
<evidence type="ECO:0000256" key="1">
    <source>
        <dbReference type="ARBA" id="ARBA00022679"/>
    </source>
</evidence>
<name>A0A4R0H1D6_9ACTN</name>
<sequence>MAISSPSSRSPLLRCREILRGSAKVTRDDAPSPGPERELNRTFYGIQVTLEAVPSPLPSATAAAVTELARAAAHSDGVNPLSERTLLHLDGEHPGDVHVLAYEGDPGTIEVSGLQSARNLVGYGALSPDGSAELFVAPSARRQGFGTALLRILLDHGGARTRVWAHGRLPGSDDLAHRLNLEVTRELYFLRRTRASLPDPVWPDGIAVRTFVPGQDDAAWLKVNAAAFADHPEQGSWTTADLAERLQQPWFDPNGFFLAVDSTTGAVAGFHWTKVEDGVGEVYVVGVAPTHQGLGLGKALTLQGLHHLQTTRNLDEIVLYVDGTNTPARALYKSLAFTTAALDVQYAPA</sequence>
<feature type="binding site" evidence="4">
    <location>
        <begin position="285"/>
        <end position="287"/>
    </location>
    <ligand>
        <name>acetyl-CoA</name>
        <dbReference type="ChEBI" id="CHEBI:57288"/>
        <label>2</label>
    </ligand>
</feature>
<comment type="function">
    <text evidence="4">Catalyzes the transfer of acetyl from acetyl-CoA to desacetylmycothiol (Cys-GlcN-Ins) to form mycothiol.</text>
</comment>
<keyword evidence="3 4" id="KW-0012">Acyltransferase</keyword>
<keyword evidence="2 4" id="KW-0677">Repeat</keyword>
<reference evidence="6 7" key="1">
    <citation type="submission" date="2019-02" db="EMBL/GenBank/DDBJ databases">
        <title>Kribbella capetownensis sp. nov. and Kribbella speibonae sp. nov., isolated from soil.</title>
        <authorList>
            <person name="Curtis S.M."/>
            <person name="Norton I."/>
            <person name="Everest G.J."/>
            <person name="Meyers P.R."/>
        </authorList>
    </citation>
    <scope>NUCLEOTIDE SEQUENCE [LARGE SCALE GENOMIC DNA]</scope>
    <source>
        <strain evidence="6 7">KCTC 29219</strain>
    </source>
</reference>
<dbReference type="InterPro" id="IPR017813">
    <property type="entry name" value="Mycothiol_AcTrfase"/>
</dbReference>
<dbReference type="AlphaFoldDB" id="A0A4R0H1D6"/>
<dbReference type="InterPro" id="IPR000182">
    <property type="entry name" value="GNAT_dom"/>
</dbReference>
<gene>
    <name evidence="4 6" type="primary">mshD</name>
    <name evidence="6" type="ORF">E0H45_34120</name>
</gene>
<dbReference type="PANTHER" id="PTHR43420:SF44">
    <property type="entry name" value="ACETYLTRANSFERASE YPEA"/>
    <property type="match status" value="1"/>
</dbReference>
<feature type="binding site" evidence="4">
    <location>
        <position position="274"/>
    </location>
    <ligand>
        <name>1D-myo-inositol 2-(L-cysteinylamino)-2-deoxy-alpha-D-glucopyranoside</name>
        <dbReference type="ChEBI" id="CHEBI:58887"/>
    </ligand>
</feature>
<feature type="binding site" evidence="4">
    <location>
        <position position="281"/>
    </location>
    <ligand>
        <name>1D-myo-inositol 2-(L-cysteinylamino)-2-deoxy-alpha-D-glucopyranoside</name>
        <dbReference type="ChEBI" id="CHEBI:58887"/>
    </ligand>
</feature>
<evidence type="ECO:0000256" key="3">
    <source>
        <dbReference type="ARBA" id="ARBA00023315"/>
    </source>
</evidence>
<keyword evidence="7" id="KW-1185">Reference proteome</keyword>
<dbReference type="Gene3D" id="3.40.630.30">
    <property type="match status" value="1"/>
</dbReference>